<reference evidence="2" key="1">
    <citation type="submission" date="2022-11" db="EMBL/GenBank/DDBJ databases">
        <authorList>
            <person name="Petersen C."/>
        </authorList>
    </citation>
    <scope>NUCLEOTIDE SEQUENCE</scope>
    <source>
        <strain evidence="2">IBT 19713</strain>
    </source>
</reference>
<gene>
    <name evidence="2" type="ORF">N7468_004484</name>
</gene>
<evidence type="ECO:0000256" key="1">
    <source>
        <dbReference type="SAM" id="MobiDB-lite"/>
    </source>
</evidence>
<dbReference type="OrthoDB" id="5104589at2759"/>
<dbReference type="RefSeq" id="XP_058332784.1">
    <property type="nucleotide sequence ID" value="XM_058473781.1"/>
</dbReference>
<comment type="caution">
    <text evidence="2">The sequence shown here is derived from an EMBL/GenBank/DDBJ whole genome shotgun (WGS) entry which is preliminary data.</text>
</comment>
<dbReference type="GeneID" id="83201084"/>
<evidence type="ECO:0000313" key="2">
    <source>
        <dbReference type="EMBL" id="KAJ5239865.1"/>
    </source>
</evidence>
<feature type="compositionally biased region" description="Polar residues" evidence="1">
    <location>
        <begin position="205"/>
        <end position="231"/>
    </location>
</feature>
<keyword evidence="3" id="KW-1185">Reference proteome</keyword>
<dbReference type="AlphaFoldDB" id="A0A9W9P8V3"/>
<name>A0A9W9P8V3_9EURO</name>
<accession>A0A9W9P8V3</accession>
<sequence>MYSHSALILLTNYELQLEVECNQSGCEDKLQISRNQNEVQESTGAITELLRELVKLDLVKYLPTSAVTCTVQPFLLNLLDHTLANDESTMGYGKLGVVLEAMRVYQSLYDNTDLVLSAAHRISLEARLMAPDSGVMSWGDILARSPKAYLRLILAMDAALAKGSFPQDADLPFDRQPCIGRPKSSPPVLDAEVRMHAPERGQQPDGPSSTCSPSSVEKTESLTEPFSVSNAGGVSDETSLFQDWGPELLLLEPDVVLQSLLESYLA</sequence>
<dbReference type="EMBL" id="JAPQKS010000003">
    <property type="protein sequence ID" value="KAJ5239865.1"/>
    <property type="molecule type" value="Genomic_DNA"/>
</dbReference>
<dbReference type="Proteomes" id="UP001150941">
    <property type="component" value="Unassembled WGS sequence"/>
</dbReference>
<reference evidence="2" key="2">
    <citation type="journal article" date="2023" name="IMA Fungus">
        <title>Comparative genomic study of the Penicillium genus elucidates a diverse pangenome and 15 lateral gene transfer events.</title>
        <authorList>
            <person name="Petersen C."/>
            <person name="Sorensen T."/>
            <person name="Nielsen M.R."/>
            <person name="Sondergaard T.E."/>
            <person name="Sorensen J.L."/>
            <person name="Fitzpatrick D.A."/>
            <person name="Frisvad J.C."/>
            <person name="Nielsen K.L."/>
        </authorList>
    </citation>
    <scope>NUCLEOTIDE SEQUENCE</scope>
    <source>
        <strain evidence="2">IBT 19713</strain>
    </source>
</reference>
<feature type="region of interest" description="Disordered" evidence="1">
    <location>
        <begin position="198"/>
        <end position="231"/>
    </location>
</feature>
<evidence type="ECO:0000313" key="3">
    <source>
        <dbReference type="Proteomes" id="UP001150941"/>
    </source>
</evidence>
<organism evidence="2 3">
    <name type="scientific">Penicillium chermesinum</name>
    <dbReference type="NCBI Taxonomy" id="63820"/>
    <lineage>
        <taxon>Eukaryota</taxon>
        <taxon>Fungi</taxon>
        <taxon>Dikarya</taxon>
        <taxon>Ascomycota</taxon>
        <taxon>Pezizomycotina</taxon>
        <taxon>Eurotiomycetes</taxon>
        <taxon>Eurotiomycetidae</taxon>
        <taxon>Eurotiales</taxon>
        <taxon>Aspergillaceae</taxon>
        <taxon>Penicillium</taxon>
    </lineage>
</organism>
<proteinExistence type="predicted"/>
<protein>
    <submittedName>
        <fullName evidence="2">Fungal specific transcription factor domain-containing protein</fullName>
    </submittedName>
</protein>